<dbReference type="OrthoDB" id="9811121at2"/>
<dbReference type="RefSeq" id="WP_135833003.1">
    <property type="nucleotide sequence ID" value="NZ_BMCK01000003.1"/>
</dbReference>
<dbReference type="SUPFAM" id="SSF56317">
    <property type="entry name" value="Carbon-nitrogen hydrolase"/>
    <property type="match status" value="1"/>
</dbReference>
<dbReference type="Gene3D" id="3.60.110.10">
    <property type="entry name" value="Carbon-nitrogen hydrolase"/>
    <property type="match status" value="1"/>
</dbReference>
<protein>
    <submittedName>
        <fullName evidence="3">Carbon-nitrogen hydrolase family protein</fullName>
    </submittedName>
</protein>
<evidence type="ECO:0000256" key="1">
    <source>
        <dbReference type="ARBA" id="ARBA00010613"/>
    </source>
</evidence>
<dbReference type="EMBL" id="CP038462">
    <property type="protein sequence ID" value="QCC77960.1"/>
    <property type="molecule type" value="Genomic_DNA"/>
</dbReference>
<accession>A0A4P7UCQ7</accession>
<gene>
    <name evidence="3" type="ORF">E2C04_13615</name>
</gene>
<dbReference type="GO" id="GO:0016787">
    <property type="term" value="F:hydrolase activity"/>
    <property type="evidence" value="ECO:0007669"/>
    <property type="project" value="UniProtKB-KW"/>
</dbReference>
<feature type="domain" description="CN hydrolase" evidence="2">
    <location>
        <begin position="9"/>
        <end position="246"/>
    </location>
</feature>
<evidence type="ECO:0000313" key="4">
    <source>
        <dbReference type="Proteomes" id="UP000297025"/>
    </source>
</evidence>
<dbReference type="Proteomes" id="UP000297025">
    <property type="component" value="Chromosome"/>
</dbReference>
<evidence type="ECO:0000313" key="3">
    <source>
        <dbReference type="EMBL" id="QCC77960.1"/>
    </source>
</evidence>
<reference evidence="3 4" key="1">
    <citation type="journal article" date="2008" name="Int. J. Syst. Evol. Microbiol.">
        <title>Nocardioides daphniae sp. nov., isolated from Daphnia cucullata (Crustacea: Cladocera).</title>
        <authorList>
            <person name="Toth E.M."/>
            <person name="Keki Z."/>
            <person name="Homonnay Z.G."/>
            <person name="Borsodi A.K."/>
            <person name="Marialigeti K."/>
            <person name="Schumann P."/>
        </authorList>
    </citation>
    <scope>NUCLEOTIDE SEQUENCE [LARGE SCALE GENOMIC DNA]</scope>
    <source>
        <strain evidence="3 4">JCM 16608</strain>
    </source>
</reference>
<dbReference type="AlphaFoldDB" id="A0A4P7UCQ7"/>
<dbReference type="PROSITE" id="PS50263">
    <property type="entry name" value="CN_HYDROLASE"/>
    <property type="match status" value="1"/>
</dbReference>
<dbReference type="KEGG" id="ndp:E2C04_13615"/>
<evidence type="ECO:0000259" key="2">
    <source>
        <dbReference type="PROSITE" id="PS50263"/>
    </source>
</evidence>
<proteinExistence type="inferred from homology"/>
<keyword evidence="3" id="KW-0378">Hydrolase</keyword>
<dbReference type="PANTHER" id="PTHR23088:SF27">
    <property type="entry name" value="DEAMINATED GLUTATHIONE AMIDASE"/>
    <property type="match status" value="1"/>
</dbReference>
<sequence length="271" mass="28391">MTTGPMTTLRVAAGQAPTACGDVAANVATAVRLVHEAGERGVRLLALPEAFLTTYCSEAFAAPPSADDLPELLAPLARAATQSGTTVVLCTALDHGASRTLAGVVVDVDGSVRVPYAKQHLSGELEQRHFTPGDHGASIEVDGWEVALSVCYDGSFPEHARAAADDGAQVYVNSAAFFVGGEHRRDLYYPSRALDNGIFVLFAGATGECAHDGSRFAGGSAVYDPEGRPLARLGREQGLAVADLDLDLMAATRAAHPMHAERRTTLGPRLR</sequence>
<dbReference type="Pfam" id="PF00795">
    <property type="entry name" value="CN_hydrolase"/>
    <property type="match status" value="1"/>
</dbReference>
<dbReference type="PANTHER" id="PTHR23088">
    <property type="entry name" value="NITRILASE-RELATED"/>
    <property type="match status" value="1"/>
</dbReference>
<dbReference type="InterPro" id="IPR036526">
    <property type="entry name" value="C-N_Hydrolase_sf"/>
</dbReference>
<organism evidence="3 4">
    <name type="scientific">Nocardioides daphniae</name>
    <dbReference type="NCBI Taxonomy" id="402297"/>
    <lineage>
        <taxon>Bacteria</taxon>
        <taxon>Bacillati</taxon>
        <taxon>Actinomycetota</taxon>
        <taxon>Actinomycetes</taxon>
        <taxon>Propionibacteriales</taxon>
        <taxon>Nocardioidaceae</taxon>
        <taxon>Nocardioides</taxon>
    </lineage>
</organism>
<name>A0A4P7UCQ7_9ACTN</name>
<comment type="similarity">
    <text evidence="1">Belongs to the carbon-nitrogen hydrolase superfamily. NIT1/NIT2 family.</text>
</comment>
<dbReference type="CDD" id="cd07197">
    <property type="entry name" value="nitrilase"/>
    <property type="match status" value="1"/>
</dbReference>
<dbReference type="InterPro" id="IPR003010">
    <property type="entry name" value="C-N_Hydrolase"/>
</dbReference>